<accession>A0A518HVW1</accession>
<proteinExistence type="predicted"/>
<evidence type="ECO:0000256" key="1">
    <source>
        <dbReference type="SAM" id="Phobius"/>
    </source>
</evidence>
<dbReference type="KEGG" id="snep:Enr13x_48650"/>
<evidence type="ECO:0000313" key="2">
    <source>
        <dbReference type="EMBL" id="QDV44992.1"/>
    </source>
</evidence>
<dbReference type="EMBL" id="CP037423">
    <property type="protein sequence ID" value="QDV44992.1"/>
    <property type="molecule type" value="Genomic_DNA"/>
</dbReference>
<keyword evidence="1" id="KW-1133">Transmembrane helix</keyword>
<evidence type="ECO:0000313" key="3">
    <source>
        <dbReference type="Proteomes" id="UP000319004"/>
    </source>
</evidence>
<keyword evidence="1" id="KW-0812">Transmembrane</keyword>
<keyword evidence="3" id="KW-1185">Reference proteome</keyword>
<protein>
    <submittedName>
        <fullName evidence="2">Uncharacterized protein</fullName>
    </submittedName>
</protein>
<feature type="transmembrane region" description="Helical" evidence="1">
    <location>
        <begin position="54"/>
        <end position="80"/>
    </location>
</feature>
<feature type="transmembrane region" description="Helical" evidence="1">
    <location>
        <begin position="24"/>
        <end position="42"/>
    </location>
</feature>
<name>A0A518HVW1_9BACT</name>
<sequence length="89" mass="9635">MGSGLALALLAELAVWAGLSNLSWWTRYSTLVGFTLVVAWLLSRFQWVEGGYEFPLLQGSVFAIVGTSIAGVIVYTAWLYRGAFAACAK</sequence>
<organism evidence="2 3">
    <name type="scientific">Stieleria neptunia</name>
    <dbReference type="NCBI Taxonomy" id="2527979"/>
    <lineage>
        <taxon>Bacteria</taxon>
        <taxon>Pseudomonadati</taxon>
        <taxon>Planctomycetota</taxon>
        <taxon>Planctomycetia</taxon>
        <taxon>Pirellulales</taxon>
        <taxon>Pirellulaceae</taxon>
        <taxon>Stieleria</taxon>
    </lineage>
</organism>
<keyword evidence="1" id="KW-0472">Membrane</keyword>
<dbReference type="AlphaFoldDB" id="A0A518HVW1"/>
<gene>
    <name evidence="2" type="ORF">Enr13x_48650</name>
</gene>
<reference evidence="2 3" key="1">
    <citation type="submission" date="2019-03" db="EMBL/GenBank/DDBJ databases">
        <title>Deep-cultivation of Planctomycetes and their phenomic and genomic characterization uncovers novel biology.</title>
        <authorList>
            <person name="Wiegand S."/>
            <person name="Jogler M."/>
            <person name="Boedeker C."/>
            <person name="Pinto D."/>
            <person name="Vollmers J."/>
            <person name="Rivas-Marin E."/>
            <person name="Kohn T."/>
            <person name="Peeters S.H."/>
            <person name="Heuer A."/>
            <person name="Rast P."/>
            <person name="Oberbeckmann S."/>
            <person name="Bunk B."/>
            <person name="Jeske O."/>
            <person name="Meyerdierks A."/>
            <person name="Storesund J.E."/>
            <person name="Kallscheuer N."/>
            <person name="Luecker S."/>
            <person name="Lage O.M."/>
            <person name="Pohl T."/>
            <person name="Merkel B.J."/>
            <person name="Hornburger P."/>
            <person name="Mueller R.-W."/>
            <person name="Bruemmer F."/>
            <person name="Labrenz M."/>
            <person name="Spormann A.M."/>
            <person name="Op den Camp H."/>
            <person name="Overmann J."/>
            <person name="Amann R."/>
            <person name="Jetten M.S.M."/>
            <person name="Mascher T."/>
            <person name="Medema M.H."/>
            <person name="Devos D.P."/>
            <person name="Kaster A.-K."/>
            <person name="Ovreas L."/>
            <person name="Rohde M."/>
            <person name="Galperin M.Y."/>
            <person name="Jogler C."/>
        </authorList>
    </citation>
    <scope>NUCLEOTIDE SEQUENCE [LARGE SCALE GENOMIC DNA]</scope>
    <source>
        <strain evidence="2 3">Enr13</strain>
    </source>
</reference>
<dbReference type="Proteomes" id="UP000319004">
    <property type="component" value="Chromosome"/>
</dbReference>